<accession>A0A4P2Q2S6</accession>
<dbReference type="EMBL" id="CP012670">
    <property type="protein sequence ID" value="AUX23268.1"/>
    <property type="molecule type" value="Genomic_DNA"/>
</dbReference>
<dbReference type="PANTHER" id="PTHR34599">
    <property type="entry name" value="PEROXIDASE-RELATED"/>
    <property type="match status" value="1"/>
</dbReference>
<proteinExistence type="predicted"/>
<dbReference type="SUPFAM" id="SSF48317">
    <property type="entry name" value="Acid phosphatase/Vanadium-dependent haloperoxidase"/>
    <property type="match status" value="1"/>
</dbReference>
<dbReference type="AlphaFoldDB" id="A0A4P2Q2S6"/>
<dbReference type="CDD" id="cd03398">
    <property type="entry name" value="PAP2_haloperoxidase"/>
    <property type="match status" value="1"/>
</dbReference>
<reference evidence="1 2" key="1">
    <citation type="submission" date="2015-09" db="EMBL/GenBank/DDBJ databases">
        <title>Sorangium comparison.</title>
        <authorList>
            <person name="Zaburannyi N."/>
            <person name="Bunk B."/>
            <person name="Overmann J."/>
            <person name="Mueller R."/>
        </authorList>
    </citation>
    <scope>NUCLEOTIDE SEQUENCE [LARGE SCALE GENOMIC DNA]</scope>
    <source>
        <strain evidence="1 2">So ceGT47</strain>
    </source>
</reference>
<dbReference type="InterPro" id="IPR052559">
    <property type="entry name" value="V-haloperoxidase"/>
</dbReference>
<gene>
    <name evidence="1" type="ORF">SOCEGT47_037910</name>
</gene>
<sequence>MLLSERDPKDACAPISTGMMGRGWRGLLAAAVSVAALSWSGEARASQEVRDWNTVMAQMEPLTGFFMASRLAALLHVSIHDALNAIPETARYHTYLPPVATQGPASPEAALAAAGRTMLATYINFYSNQSLPPEFSNPLLQDMLPMVETTYDMQLAAIADGPAKTEGIRIGEAAAINLWNERLGDGWNNPDDLEFEFLDNDGDDDPMTGLPGEYVMLDPADTFPGSSQPFFFWWGYMTPWTMTSNDQFRCAPPPSHRNGAFRRDLEETRVYGAVDSAVRTPQQAFEALWWEACDGFVFGGTYSFTRQLVTDFGLDNHDAARVFALAMLTQADAMISNVNSKNFYHFWRPITAIDHYYPGSDWKPLMLTSPNQEYPAGHPMVSGATLYALMEFFGGGRLDAPLVGTNTCGDIVFSSLKDAVEGVINARVWGGIHYRSSGEVGARTGKKIAKYVHRRFLKPL</sequence>
<dbReference type="Gene3D" id="1.10.606.20">
    <property type="match status" value="1"/>
</dbReference>
<dbReference type="Proteomes" id="UP000295781">
    <property type="component" value="Chromosome"/>
</dbReference>
<organism evidence="1 2">
    <name type="scientific">Sorangium cellulosum</name>
    <name type="common">Polyangium cellulosum</name>
    <dbReference type="NCBI Taxonomy" id="56"/>
    <lineage>
        <taxon>Bacteria</taxon>
        <taxon>Pseudomonadati</taxon>
        <taxon>Myxococcota</taxon>
        <taxon>Polyangia</taxon>
        <taxon>Polyangiales</taxon>
        <taxon>Polyangiaceae</taxon>
        <taxon>Sorangium</taxon>
    </lineage>
</organism>
<protein>
    <recommendedName>
        <fullName evidence="3">Phosphatidic acid phosphatase type 2/haloperoxidase domain-containing protein</fullName>
    </recommendedName>
</protein>
<evidence type="ECO:0000313" key="1">
    <source>
        <dbReference type="EMBL" id="AUX23268.1"/>
    </source>
</evidence>
<evidence type="ECO:0008006" key="3">
    <source>
        <dbReference type="Google" id="ProtNLM"/>
    </source>
</evidence>
<evidence type="ECO:0000313" key="2">
    <source>
        <dbReference type="Proteomes" id="UP000295781"/>
    </source>
</evidence>
<dbReference type="InterPro" id="IPR036938">
    <property type="entry name" value="PAP2/HPO_sf"/>
</dbReference>
<name>A0A4P2Q2S6_SORCE</name>
<dbReference type="PANTHER" id="PTHR34599:SF1">
    <property type="entry name" value="PHOSPHATIDIC ACID PHOSPHATASE TYPE 2_HALOPEROXIDASE DOMAIN-CONTAINING PROTEIN"/>
    <property type="match status" value="1"/>
</dbReference>